<name>A0ABT8SHU6_9CAUL</name>
<evidence type="ECO:0000313" key="4">
    <source>
        <dbReference type="EMBL" id="MDO1558146.1"/>
    </source>
</evidence>
<dbReference type="Proteomes" id="UP001169063">
    <property type="component" value="Unassembled WGS sequence"/>
</dbReference>
<evidence type="ECO:0000313" key="5">
    <source>
        <dbReference type="Proteomes" id="UP001169063"/>
    </source>
</evidence>
<dbReference type="InterPro" id="IPR051257">
    <property type="entry name" value="Diverse_CBS-Domain"/>
</dbReference>
<evidence type="ECO:0000256" key="2">
    <source>
        <dbReference type="PROSITE-ProRule" id="PRU00703"/>
    </source>
</evidence>
<comment type="caution">
    <text evidence="4">The sequence shown here is derived from an EMBL/GenBank/DDBJ whole genome shotgun (WGS) entry which is preliminary data.</text>
</comment>
<keyword evidence="5" id="KW-1185">Reference proteome</keyword>
<feature type="domain" description="CBS" evidence="3">
    <location>
        <begin position="7"/>
        <end position="63"/>
    </location>
</feature>
<dbReference type="InterPro" id="IPR046342">
    <property type="entry name" value="CBS_dom_sf"/>
</dbReference>
<dbReference type="InterPro" id="IPR000644">
    <property type="entry name" value="CBS_dom"/>
</dbReference>
<accession>A0ABT8SHU6</accession>
<dbReference type="RefSeq" id="WP_302108567.1">
    <property type="nucleotide sequence ID" value="NZ_JAUKTR010000001.1"/>
</dbReference>
<dbReference type="SUPFAM" id="SSF54631">
    <property type="entry name" value="CBS-domain pair"/>
    <property type="match status" value="1"/>
</dbReference>
<dbReference type="SMART" id="SM00116">
    <property type="entry name" value="CBS"/>
    <property type="match status" value="2"/>
</dbReference>
<reference evidence="4" key="1">
    <citation type="submission" date="2023-07" db="EMBL/GenBank/DDBJ databases">
        <title>Brevundimonas soil sp. nov., isolated from the soil of chemical plant.</title>
        <authorList>
            <person name="Wu N."/>
        </authorList>
    </citation>
    <scope>NUCLEOTIDE SEQUENCE</scope>
    <source>
        <strain evidence="4">XZ-24</strain>
    </source>
</reference>
<gene>
    <name evidence="4" type="ORF">Q0812_01715</name>
</gene>
<organism evidence="4 5">
    <name type="scientific">Peiella sedimenti</name>
    <dbReference type="NCBI Taxonomy" id="3061083"/>
    <lineage>
        <taxon>Bacteria</taxon>
        <taxon>Pseudomonadati</taxon>
        <taxon>Pseudomonadota</taxon>
        <taxon>Alphaproteobacteria</taxon>
        <taxon>Caulobacterales</taxon>
        <taxon>Caulobacteraceae</taxon>
        <taxon>Peiella</taxon>
    </lineage>
</organism>
<dbReference type="PANTHER" id="PTHR43080">
    <property type="entry name" value="CBS DOMAIN-CONTAINING PROTEIN CBSX3, MITOCHONDRIAL"/>
    <property type="match status" value="1"/>
</dbReference>
<sequence length="140" mass="15426">MKVRDIMTTDVEVARPDETIQSVAERMSSGDFGFMPVCDGRKLQGAVTDRDLAVRALAKGLPPQTPVAEVMTRDIEWRTADDDARDLLDVMGSQAIRRLPIVDDERNLVGVVSIGDLSKKVKERFAGEALEDISRQPATN</sequence>
<dbReference type="EMBL" id="JAUKTR010000001">
    <property type="protein sequence ID" value="MDO1558146.1"/>
    <property type="molecule type" value="Genomic_DNA"/>
</dbReference>
<dbReference type="PANTHER" id="PTHR43080:SF2">
    <property type="entry name" value="CBS DOMAIN-CONTAINING PROTEIN"/>
    <property type="match status" value="1"/>
</dbReference>
<proteinExistence type="predicted"/>
<evidence type="ECO:0000259" key="3">
    <source>
        <dbReference type="PROSITE" id="PS51371"/>
    </source>
</evidence>
<protein>
    <submittedName>
        <fullName evidence="4">CBS domain-containing protein</fullName>
    </submittedName>
</protein>
<feature type="domain" description="CBS" evidence="3">
    <location>
        <begin position="71"/>
        <end position="130"/>
    </location>
</feature>
<dbReference type="PROSITE" id="PS51371">
    <property type="entry name" value="CBS"/>
    <property type="match status" value="2"/>
</dbReference>
<dbReference type="Pfam" id="PF00571">
    <property type="entry name" value="CBS"/>
    <property type="match status" value="2"/>
</dbReference>
<evidence type="ECO:0000256" key="1">
    <source>
        <dbReference type="ARBA" id="ARBA00023122"/>
    </source>
</evidence>
<dbReference type="Gene3D" id="3.10.580.10">
    <property type="entry name" value="CBS-domain"/>
    <property type="match status" value="1"/>
</dbReference>
<keyword evidence="1 2" id="KW-0129">CBS domain</keyword>